<accession>A0A0D2I0Z8</accession>
<dbReference type="GeneID" id="25299457"/>
<dbReference type="HOGENOM" id="CLU_1897374_0_0_1"/>
<sequence length="134" mass="14924">MADPVTSEDEKNNDSDGNEEDDDSSDADGEDEEQEDQQPLNNDVPRQALCSTRNLPEPEFSSDENSEDDNSLKDSSSDEELDDEEISHKAPISGCKWSPGCCKQMRRKISSALTDDARDLSVFHKPICLSKLAW</sequence>
<dbReference type="VEuPathDB" id="FungiDB:Z518_11386"/>
<feature type="compositionally biased region" description="Acidic residues" evidence="1">
    <location>
        <begin position="16"/>
        <end position="36"/>
    </location>
</feature>
<proteinExistence type="predicted"/>
<keyword evidence="3" id="KW-1185">Reference proteome</keyword>
<reference evidence="2 3" key="1">
    <citation type="submission" date="2015-01" db="EMBL/GenBank/DDBJ databases">
        <title>The Genome Sequence of Rhinocladiella mackenzie CBS 650.93.</title>
        <authorList>
            <consortium name="The Broad Institute Genomics Platform"/>
            <person name="Cuomo C."/>
            <person name="de Hoog S."/>
            <person name="Gorbushina A."/>
            <person name="Stielow B."/>
            <person name="Teixiera M."/>
            <person name="Abouelleil A."/>
            <person name="Chapman S.B."/>
            <person name="Priest M."/>
            <person name="Young S.K."/>
            <person name="Wortman J."/>
            <person name="Nusbaum C."/>
            <person name="Birren B."/>
        </authorList>
    </citation>
    <scope>NUCLEOTIDE SEQUENCE [LARGE SCALE GENOMIC DNA]</scope>
    <source>
        <strain evidence="2 3">CBS 650.93</strain>
    </source>
</reference>
<protein>
    <submittedName>
        <fullName evidence="2">Uncharacterized protein</fullName>
    </submittedName>
</protein>
<dbReference type="AlphaFoldDB" id="A0A0D2I0Z8"/>
<dbReference type="Proteomes" id="UP000053617">
    <property type="component" value="Unassembled WGS sequence"/>
</dbReference>
<name>A0A0D2I0Z8_9EURO</name>
<evidence type="ECO:0000256" key="1">
    <source>
        <dbReference type="SAM" id="MobiDB-lite"/>
    </source>
</evidence>
<evidence type="ECO:0000313" key="2">
    <source>
        <dbReference type="EMBL" id="KIW99398.1"/>
    </source>
</evidence>
<dbReference type="EMBL" id="KN847487">
    <property type="protein sequence ID" value="KIW99398.1"/>
    <property type="molecule type" value="Genomic_DNA"/>
</dbReference>
<evidence type="ECO:0000313" key="3">
    <source>
        <dbReference type="Proteomes" id="UP000053617"/>
    </source>
</evidence>
<feature type="region of interest" description="Disordered" evidence="1">
    <location>
        <begin position="1"/>
        <end position="98"/>
    </location>
</feature>
<feature type="compositionally biased region" description="Acidic residues" evidence="1">
    <location>
        <begin position="60"/>
        <end position="69"/>
    </location>
</feature>
<organism evidence="2 3">
    <name type="scientific">Rhinocladiella mackenziei CBS 650.93</name>
    <dbReference type="NCBI Taxonomy" id="1442369"/>
    <lineage>
        <taxon>Eukaryota</taxon>
        <taxon>Fungi</taxon>
        <taxon>Dikarya</taxon>
        <taxon>Ascomycota</taxon>
        <taxon>Pezizomycotina</taxon>
        <taxon>Eurotiomycetes</taxon>
        <taxon>Chaetothyriomycetidae</taxon>
        <taxon>Chaetothyriales</taxon>
        <taxon>Herpotrichiellaceae</taxon>
        <taxon>Rhinocladiella</taxon>
    </lineage>
</organism>
<dbReference type="RefSeq" id="XP_013266535.1">
    <property type="nucleotide sequence ID" value="XM_013411081.1"/>
</dbReference>
<gene>
    <name evidence="2" type="ORF">Z518_11386</name>
</gene>